<comment type="caution">
    <text evidence="1">The sequence shown here is derived from an EMBL/GenBank/DDBJ whole genome shotgun (WGS) entry which is preliminary data.</text>
</comment>
<dbReference type="EMBL" id="DYZF01000189">
    <property type="protein sequence ID" value="HJE51822.1"/>
    <property type="molecule type" value="Genomic_DNA"/>
</dbReference>
<dbReference type="Proteomes" id="UP000712713">
    <property type="component" value="Unassembled WGS sequence"/>
</dbReference>
<evidence type="ECO:0000313" key="1">
    <source>
        <dbReference type="EMBL" id="HJE51822.1"/>
    </source>
</evidence>
<gene>
    <name evidence="1" type="ORF">K8V15_07570</name>
</gene>
<evidence type="ECO:0008006" key="3">
    <source>
        <dbReference type="Google" id="ProtNLM"/>
    </source>
</evidence>
<proteinExistence type="predicted"/>
<evidence type="ECO:0000313" key="2">
    <source>
        <dbReference type="Proteomes" id="UP000712713"/>
    </source>
</evidence>
<name>A0A921EPG0_9ACTN</name>
<dbReference type="AlphaFoldDB" id="A0A921EPG0"/>
<accession>A0A921EPG0</accession>
<organism evidence="1 2">
    <name type="scientific">Tessaracoccus flavescens</name>
    <dbReference type="NCBI Taxonomy" id="399497"/>
    <lineage>
        <taxon>Bacteria</taxon>
        <taxon>Bacillati</taxon>
        <taxon>Actinomycetota</taxon>
        <taxon>Actinomycetes</taxon>
        <taxon>Propionibacteriales</taxon>
        <taxon>Propionibacteriaceae</taxon>
        <taxon>Tessaracoccus</taxon>
    </lineage>
</organism>
<dbReference type="Gene3D" id="3.20.20.370">
    <property type="entry name" value="Glycoside hydrolase/deacetylase"/>
    <property type="match status" value="1"/>
</dbReference>
<reference evidence="1" key="2">
    <citation type="submission" date="2021-09" db="EMBL/GenBank/DDBJ databases">
        <authorList>
            <person name="Gilroy R."/>
        </authorList>
    </citation>
    <scope>NUCLEOTIDE SEQUENCE</scope>
    <source>
        <strain evidence="1">ChiGjej3B3-7470</strain>
    </source>
</reference>
<protein>
    <recommendedName>
        <fullName evidence="3">NodB homology domain-containing protein</fullName>
    </recommendedName>
</protein>
<sequence length="51" mass="5499">MTADATQPIRNGWNVAVVLAHDTPDKKLTAKSVPSIIKAYRNAGYKFGVIA</sequence>
<reference evidence="1" key="1">
    <citation type="journal article" date="2021" name="PeerJ">
        <title>Extensive microbial diversity within the chicken gut microbiome revealed by metagenomics and culture.</title>
        <authorList>
            <person name="Gilroy R."/>
            <person name="Ravi A."/>
            <person name="Getino M."/>
            <person name="Pursley I."/>
            <person name="Horton D.L."/>
            <person name="Alikhan N.F."/>
            <person name="Baker D."/>
            <person name="Gharbi K."/>
            <person name="Hall N."/>
            <person name="Watson M."/>
            <person name="Adriaenssens E.M."/>
            <person name="Foster-Nyarko E."/>
            <person name="Jarju S."/>
            <person name="Secka A."/>
            <person name="Antonio M."/>
            <person name="Oren A."/>
            <person name="Chaudhuri R.R."/>
            <person name="La Ragione R."/>
            <person name="Hildebrand F."/>
            <person name="Pallen M.J."/>
        </authorList>
    </citation>
    <scope>NUCLEOTIDE SEQUENCE</scope>
    <source>
        <strain evidence="1">ChiGjej3B3-7470</strain>
    </source>
</reference>